<evidence type="ECO:0000313" key="3">
    <source>
        <dbReference type="Proteomes" id="UP000053237"/>
    </source>
</evidence>
<feature type="compositionally biased region" description="Polar residues" evidence="1">
    <location>
        <begin position="1"/>
        <end position="14"/>
    </location>
</feature>
<dbReference type="OrthoDB" id="162864at2759"/>
<evidence type="ECO:0000313" key="2">
    <source>
        <dbReference type="EMBL" id="CCI46830.1"/>
    </source>
</evidence>
<evidence type="ECO:0000256" key="1">
    <source>
        <dbReference type="SAM" id="MobiDB-lite"/>
    </source>
</evidence>
<dbReference type="InParanoid" id="A0A024GJ76"/>
<proteinExistence type="predicted"/>
<sequence>MVSIDISSLPTVTSPDADHPYPNNLSLTSPDVGNLSPRNSSVSDPLPVKDAPTSSPILSNPLPADVVIGQSEADMEIETPLSPNPIPANQPVAMEVDDALPSAPRKPVEQGKKTGNRPSLADILKGHEEIRKDKAAKKATWKVEMPKPLASDLRAIEKLFEEGRPSWEVLSAHLTAAKPFVLPSAKFSVVLETGQALVRTPPAHILQSFVRDHGNVIVDELFEAGKIGQLAKLPGGNLRLLITEEEVCQRLANEKVRILGNSYSFREFDILGSRFFLDIFGIGPEMSTLKLASALHRLGCDVLYENFREAVASKRLSMSTWRVYFCGTSCPEQLNLGGKVCEQICIEGIYYLARGKASPLPVDRLRMSQRSPHCLLLPVNTPQPNRQQKTKSASSAESQLVKSRPTQKPDSINVTMPEVSEQSPTNKLPARKVSSVRDVADGNVSELPNSDPSQQDIPSAVPDVNDNERKLAEKASSKSTEDTWTPVRPRNKRNRSLDRFQTLLSNPPPKSLEGFATSNYFNVLGSVDVDFVKIDVTTKADFGKRYQIVPSKLVVKNDLADSKEASHFMKKNHTRIEKDDRPTRVAEVVDFLIQHNIINSPI</sequence>
<dbReference type="EMBL" id="CAIX01000142">
    <property type="protein sequence ID" value="CCI46830.1"/>
    <property type="molecule type" value="Genomic_DNA"/>
</dbReference>
<keyword evidence="3" id="KW-1185">Reference proteome</keyword>
<reference evidence="2 3" key="1">
    <citation type="submission" date="2012-05" db="EMBL/GenBank/DDBJ databases">
        <title>Recombination and specialization in a pathogen metapopulation.</title>
        <authorList>
            <person name="Gardiner A."/>
            <person name="Kemen E."/>
            <person name="Schultz-Larsen T."/>
            <person name="MacLean D."/>
            <person name="Van Oosterhout C."/>
            <person name="Jones J.D.G."/>
        </authorList>
    </citation>
    <scope>NUCLEOTIDE SEQUENCE [LARGE SCALE GENOMIC DNA]</scope>
    <source>
        <strain evidence="2 3">Ac Nc2</strain>
    </source>
</reference>
<feature type="compositionally biased region" description="Polar residues" evidence="1">
    <location>
        <begin position="446"/>
        <end position="457"/>
    </location>
</feature>
<name>A0A024GJ76_9STRA</name>
<dbReference type="Proteomes" id="UP000053237">
    <property type="component" value="Unassembled WGS sequence"/>
</dbReference>
<gene>
    <name evidence="2" type="ORF">BN9_077850</name>
</gene>
<accession>A0A024GJ76</accession>
<feature type="region of interest" description="Disordered" evidence="1">
    <location>
        <begin position="1"/>
        <end position="62"/>
    </location>
</feature>
<feature type="compositionally biased region" description="Polar residues" evidence="1">
    <location>
        <begin position="23"/>
        <end position="43"/>
    </location>
</feature>
<feature type="compositionally biased region" description="Basic and acidic residues" evidence="1">
    <location>
        <begin position="466"/>
        <end position="481"/>
    </location>
</feature>
<comment type="caution">
    <text evidence="2">The sequence shown here is derived from an EMBL/GenBank/DDBJ whole genome shotgun (WGS) entry which is preliminary data.</text>
</comment>
<dbReference type="AlphaFoldDB" id="A0A024GJ76"/>
<organism evidence="2 3">
    <name type="scientific">Albugo candida</name>
    <dbReference type="NCBI Taxonomy" id="65357"/>
    <lineage>
        <taxon>Eukaryota</taxon>
        <taxon>Sar</taxon>
        <taxon>Stramenopiles</taxon>
        <taxon>Oomycota</taxon>
        <taxon>Peronosporomycetes</taxon>
        <taxon>Albuginales</taxon>
        <taxon>Albuginaceae</taxon>
        <taxon>Albugo</taxon>
    </lineage>
</organism>
<feature type="compositionally biased region" description="Polar residues" evidence="1">
    <location>
        <begin position="380"/>
        <end position="426"/>
    </location>
</feature>
<dbReference type="STRING" id="65357.A0A024GJ76"/>
<protein>
    <submittedName>
        <fullName evidence="2">Uncharacterized protein</fullName>
    </submittedName>
</protein>
<feature type="region of interest" description="Disordered" evidence="1">
    <location>
        <begin position="375"/>
        <end position="497"/>
    </location>
</feature>